<dbReference type="AlphaFoldDB" id="A0A078KZQ0"/>
<proteinExistence type="predicted"/>
<dbReference type="STRING" id="1034943.BN59_01540"/>
<dbReference type="EMBL" id="CCSB01000002">
    <property type="protein sequence ID" value="CDZ77258.1"/>
    <property type="molecule type" value="Genomic_DNA"/>
</dbReference>
<organism evidence="1 2">
    <name type="scientific">Legionella massiliensis</name>
    <dbReference type="NCBI Taxonomy" id="1034943"/>
    <lineage>
        <taxon>Bacteria</taxon>
        <taxon>Pseudomonadati</taxon>
        <taxon>Pseudomonadota</taxon>
        <taxon>Gammaproteobacteria</taxon>
        <taxon>Legionellales</taxon>
        <taxon>Legionellaceae</taxon>
        <taxon>Legionella</taxon>
    </lineage>
</organism>
<dbReference type="OrthoDB" id="5654389at2"/>
<reference evidence="1 2" key="1">
    <citation type="submission" date="2014-06" db="EMBL/GenBank/DDBJ databases">
        <authorList>
            <person name="Urmite Genomes Urmite Genomes"/>
        </authorList>
    </citation>
    <scope>NUCLEOTIDE SEQUENCE [LARGE SCALE GENOMIC DNA]</scope>
</reference>
<keyword evidence="2" id="KW-1185">Reference proteome</keyword>
<accession>A0A078KZQ0</accession>
<sequence>MRNYKYFDQQKANFDKSDYTPTSEELKSNKKLRQLVFSILFEDKFDFINDEILVDSDYFKEKLLEVEDYIATTYRNESEEFRLRKIDCIEFLICQMISLRLLKEVRYRGIQFPYEKIDKKSANSDFKALEKRLLSKNKRVLKFDKAFPQSSEGKSVSSRFMQEHRYRVSSGVHKNKRNDEPRSPVSAWQEDNLAAIFCGELRQLAMNARKRKHSKTLQATELSLEKYHFEGLQMQLSPAAVRYKLMRKLGATQFHLLYVGELIKFLKQLDFSKSSPLRKAILAFLPGKLIIQVH</sequence>
<dbReference type="Proteomes" id="UP000044071">
    <property type="component" value="Unassembled WGS sequence"/>
</dbReference>
<evidence type="ECO:0000313" key="2">
    <source>
        <dbReference type="Proteomes" id="UP000044071"/>
    </source>
</evidence>
<protein>
    <submittedName>
        <fullName evidence="1">Uncharacterized protein</fullName>
    </submittedName>
</protein>
<dbReference type="RefSeq" id="WP_043873839.1">
    <property type="nucleotide sequence ID" value="NZ_CCVW01000002.1"/>
</dbReference>
<name>A0A078KZQ0_9GAMM</name>
<evidence type="ECO:0000313" key="1">
    <source>
        <dbReference type="EMBL" id="CDZ77258.1"/>
    </source>
</evidence>
<gene>
    <name evidence="1" type="ORF">BN59_01540</name>
</gene>